<reference evidence="3 4" key="1">
    <citation type="submission" date="2016-11" db="EMBL/GenBank/DDBJ databases">
        <authorList>
            <person name="Jaros S."/>
            <person name="Januszkiewicz K."/>
            <person name="Wedrychowicz H."/>
        </authorList>
    </citation>
    <scope>NUCLEOTIDE SEQUENCE [LARGE SCALE GENOMIC DNA]</scope>
    <source>
        <strain evidence="3 4">GAS138</strain>
    </source>
</reference>
<dbReference type="PROSITE" id="PS50975">
    <property type="entry name" value="ATP_GRASP"/>
    <property type="match status" value="1"/>
</dbReference>
<protein>
    <recommendedName>
        <fullName evidence="2">ATP-grasp domain-containing protein</fullName>
    </recommendedName>
</protein>
<dbReference type="AlphaFoldDB" id="A0A1M5L4F3"/>
<sequence length="313" mass="34966">MASVTEKNLVLVHSNRWQDRADFEMIKNHVESLAPDIAVFIASNDIPSSITRKRAASRPTLIFSPIRLLSFKPARGKLYAGTPMSKIDEMRRLAAAGLPIPAFEVIGPDTRLSADDYGPLVLVKPSYSFASFGQGIELYRTSTLRYRAPAEFPEWHPGRQAPMFAQKFIDCGYPMSCRVLTIFGEPIFTYCRQSTKLLNLDPAKDVFEQHEYLPAPPDRITFTTREPDLLKLAADAHRAMPEVALQACDIVREKVTGRLFLLEVNPGGGTWMFSSESCGSYKDSLGISDLAAEFDAFRTIARVLVERTRAEAQ</sequence>
<evidence type="ECO:0000256" key="1">
    <source>
        <dbReference type="PROSITE-ProRule" id="PRU00409"/>
    </source>
</evidence>
<dbReference type="GO" id="GO:0005524">
    <property type="term" value="F:ATP binding"/>
    <property type="evidence" value="ECO:0007669"/>
    <property type="project" value="UniProtKB-UniRule"/>
</dbReference>
<proteinExistence type="predicted"/>
<gene>
    <name evidence="3" type="ORF">SAMN05443248_2092</name>
</gene>
<accession>A0A1M5L4F3</accession>
<feature type="domain" description="ATP-grasp" evidence="2">
    <location>
        <begin position="90"/>
        <end position="305"/>
    </location>
</feature>
<keyword evidence="1" id="KW-0067">ATP-binding</keyword>
<dbReference type="GO" id="GO:0046872">
    <property type="term" value="F:metal ion binding"/>
    <property type="evidence" value="ECO:0007669"/>
    <property type="project" value="InterPro"/>
</dbReference>
<dbReference type="InterPro" id="IPR011761">
    <property type="entry name" value="ATP-grasp"/>
</dbReference>
<dbReference type="EMBL" id="LT670817">
    <property type="protein sequence ID" value="SHG59825.1"/>
    <property type="molecule type" value="Genomic_DNA"/>
</dbReference>
<name>A0A1M5L4F3_9BRAD</name>
<keyword evidence="1" id="KW-0547">Nucleotide-binding</keyword>
<evidence type="ECO:0000259" key="2">
    <source>
        <dbReference type="PROSITE" id="PS50975"/>
    </source>
</evidence>
<evidence type="ECO:0000313" key="4">
    <source>
        <dbReference type="Proteomes" id="UP000189796"/>
    </source>
</evidence>
<evidence type="ECO:0000313" key="3">
    <source>
        <dbReference type="EMBL" id="SHG59825.1"/>
    </source>
</evidence>
<dbReference type="Proteomes" id="UP000189796">
    <property type="component" value="Chromosome I"/>
</dbReference>
<dbReference type="SUPFAM" id="SSF56059">
    <property type="entry name" value="Glutathione synthetase ATP-binding domain-like"/>
    <property type="match status" value="1"/>
</dbReference>
<organism evidence="3 4">
    <name type="scientific">Bradyrhizobium erythrophlei</name>
    <dbReference type="NCBI Taxonomy" id="1437360"/>
    <lineage>
        <taxon>Bacteria</taxon>
        <taxon>Pseudomonadati</taxon>
        <taxon>Pseudomonadota</taxon>
        <taxon>Alphaproteobacteria</taxon>
        <taxon>Hyphomicrobiales</taxon>
        <taxon>Nitrobacteraceae</taxon>
        <taxon>Bradyrhizobium</taxon>
    </lineage>
</organism>